<proteinExistence type="inferred from homology"/>
<feature type="compositionally biased region" description="Basic and acidic residues" evidence="9">
    <location>
        <begin position="106"/>
        <end position="129"/>
    </location>
</feature>
<comment type="caution">
    <text evidence="11">The sequence shown here is derived from an EMBL/GenBank/DDBJ whole genome shotgun (WGS) entry which is preliminary data.</text>
</comment>
<dbReference type="InterPro" id="IPR033253">
    <property type="entry name" value="CFAP45"/>
</dbReference>
<evidence type="ECO:0000259" key="10">
    <source>
        <dbReference type="Pfam" id="PF13868"/>
    </source>
</evidence>
<accession>A0AAN8PL97</accession>
<dbReference type="PANTHER" id="PTHR15504">
    <property type="entry name" value="NASOPHARYNGEAL EPITHELIUM SPECIFIC PROTEIN 1"/>
    <property type="match status" value="1"/>
</dbReference>
<evidence type="ECO:0000256" key="6">
    <source>
        <dbReference type="ARBA" id="ARBA00034116"/>
    </source>
</evidence>
<dbReference type="EMBL" id="JAWJWE010000004">
    <property type="protein sequence ID" value="KAK6637052.1"/>
    <property type="molecule type" value="Genomic_DNA"/>
</dbReference>
<evidence type="ECO:0000256" key="7">
    <source>
        <dbReference type="ARBA" id="ARBA00034142"/>
    </source>
</evidence>
<gene>
    <name evidence="11" type="ORF">RUM43_010726</name>
</gene>
<feature type="region of interest" description="Disordered" evidence="9">
    <location>
        <begin position="106"/>
        <end position="140"/>
    </location>
</feature>
<organism evidence="11 12">
    <name type="scientific">Polyplax serrata</name>
    <name type="common">Common mouse louse</name>
    <dbReference type="NCBI Taxonomy" id="468196"/>
    <lineage>
        <taxon>Eukaryota</taxon>
        <taxon>Metazoa</taxon>
        <taxon>Ecdysozoa</taxon>
        <taxon>Arthropoda</taxon>
        <taxon>Hexapoda</taxon>
        <taxon>Insecta</taxon>
        <taxon>Pterygota</taxon>
        <taxon>Neoptera</taxon>
        <taxon>Paraneoptera</taxon>
        <taxon>Psocodea</taxon>
        <taxon>Troctomorpha</taxon>
        <taxon>Phthiraptera</taxon>
        <taxon>Anoplura</taxon>
        <taxon>Polyplacidae</taxon>
        <taxon>Polyplax</taxon>
    </lineage>
</organism>
<evidence type="ECO:0000256" key="1">
    <source>
        <dbReference type="ARBA" id="ARBA00004230"/>
    </source>
</evidence>
<evidence type="ECO:0000256" key="3">
    <source>
        <dbReference type="ARBA" id="ARBA00023054"/>
    </source>
</evidence>
<dbReference type="Proteomes" id="UP001372834">
    <property type="component" value="Unassembled WGS sequence"/>
</dbReference>
<keyword evidence="2" id="KW-0282">Flagellum</keyword>
<evidence type="ECO:0000256" key="9">
    <source>
        <dbReference type="SAM" id="MobiDB-lite"/>
    </source>
</evidence>
<keyword evidence="4" id="KW-0969">Cilium</keyword>
<keyword evidence="5" id="KW-0966">Cell projection</keyword>
<feature type="coiled-coil region" evidence="8">
    <location>
        <begin position="315"/>
        <end position="401"/>
    </location>
</feature>
<reference evidence="11 12" key="1">
    <citation type="submission" date="2023-10" db="EMBL/GenBank/DDBJ databases">
        <title>Genomes of two closely related lineages of the louse Polyplax serrata with different host specificities.</title>
        <authorList>
            <person name="Martinu J."/>
            <person name="Tarabai H."/>
            <person name="Stefka J."/>
            <person name="Hypsa V."/>
        </authorList>
    </citation>
    <scope>NUCLEOTIDE SEQUENCE [LARGE SCALE GENOMIC DNA]</scope>
    <source>
        <strain evidence="11">HR10_N</strain>
    </source>
</reference>
<feature type="domain" description="Trichohyalin-plectin-homology" evidence="10">
    <location>
        <begin position="159"/>
        <end position="507"/>
    </location>
</feature>
<dbReference type="GO" id="GO:0031514">
    <property type="term" value="C:motile cilium"/>
    <property type="evidence" value="ECO:0007669"/>
    <property type="project" value="UniProtKB-SubCell"/>
</dbReference>
<dbReference type="Pfam" id="PF13868">
    <property type="entry name" value="TPH"/>
    <property type="match status" value="1"/>
</dbReference>
<protein>
    <recommendedName>
        <fullName evidence="7">Cilia- and flagella-associated protein 45</fullName>
    </recommendedName>
</protein>
<dbReference type="InterPro" id="IPR043597">
    <property type="entry name" value="TPH_dom"/>
</dbReference>
<dbReference type="PANTHER" id="PTHR15504:SF0">
    <property type="entry name" value="CILIA- AND FLAGELLA-ASSOCIATED PROTEIN 45"/>
    <property type="match status" value="1"/>
</dbReference>
<evidence type="ECO:0000313" key="11">
    <source>
        <dbReference type="EMBL" id="KAK6637052.1"/>
    </source>
</evidence>
<sequence length="520" mass="62232">MSTSKLCEVQITKAKTNDFHQKCLQVKSLESNKVEISGKKVAKSATDGKETVKYVTNDGMTIMIVPSKDTNYYPIKMKENELNRLKGKAVIVTEKEKLRMTEEAKAEQSRLEHESAVRKNELKQFDKKGKAGGAGRLSGLEREARDKANYLLKRAWELRHEDEDEVKKANSLILQAKCQAIRDAQLAEHKLIQRELKEEEKRVEQMMGDERARQLMEEKKKMEEERARKARYVMELNEQMEEIEARRLLNAELQLEERRKTNEAMFAVMLEELESIRKKEEEKQKTRDFLNLSNEQIKKAKALEKEEERLADLKIQEYMRLKAEREEKLEREKEAEKKKKELEYARQRALQEAASDLQSMQDEMNAVRRQEEYEREWRRKEKEAVKKKQKMEEDCRLAREQQVRDNRRFQAMEIAREKREYERNIRVQIELQEKERLLDLKKQHEAEIYREQILKQINQKEKERIEERQEKFQEGVALKAEEAKRKHDIKQILDKKLENIRNNKVPEVYVAQIQRQMNLV</sequence>
<evidence type="ECO:0000256" key="8">
    <source>
        <dbReference type="SAM" id="Coils"/>
    </source>
</evidence>
<comment type="subcellular location">
    <subcellularLocation>
        <location evidence="1">Cell projection</location>
        <location evidence="1">Cilium</location>
        <location evidence="1">Flagellum</location>
    </subcellularLocation>
</comment>
<name>A0AAN8PL97_POLSC</name>
<dbReference type="AlphaFoldDB" id="A0AAN8PL97"/>
<evidence type="ECO:0000256" key="5">
    <source>
        <dbReference type="ARBA" id="ARBA00023273"/>
    </source>
</evidence>
<feature type="coiled-coil region" evidence="8">
    <location>
        <begin position="182"/>
        <end position="256"/>
    </location>
</feature>
<feature type="coiled-coil region" evidence="8">
    <location>
        <begin position="427"/>
        <end position="470"/>
    </location>
</feature>
<keyword evidence="3 8" id="KW-0175">Coiled coil</keyword>
<evidence type="ECO:0000256" key="2">
    <source>
        <dbReference type="ARBA" id="ARBA00022846"/>
    </source>
</evidence>
<evidence type="ECO:0000313" key="12">
    <source>
        <dbReference type="Proteomes" id="UP001372834"/>
    </source>
</evidence>
<comment type="similarity">
    <text evidence="6">Belongs to the CFAP45 family.</text>
</comment>
<evidence type="ECO:0000256" key="4">
    <source>
        <dbReference type="ARBA" id="ARBA00023069"/>
    </source>
</evidence>